<dbReference type="SUPFAM" id="SSF51735">
    <property type="entry name" value="NAD(P)-binding Rossmann-fold domains"/>
    <property type="match status" value="1"/>
</dbReference>
<feature type="domain" description="Gfo/Idh/MocA-like oxidoreductase N-terminal" evidence="1">
    <location>
        <begin position="10"/>
        <end position="126"/>
    </location>
</feature>
<protein>
    <submittedName>
        <fullName evidence="3">Predicted dehydrogenase</fullName>
    </submittedName>
</protein>
<dbReference type="GO" id="GO:0000166">
    <property type="term" value="F:nucleotide binding"/>
    <property type="evidence" value="ECO:0007669"/>
    <property type="project" value="InterPro"/>
</dbReference>
<reference evidence="3 4" key="1">
    <citation type="submission" date="2017-06" db="EMBL/GenBank/DDBJ databases">
        <authorList>
            <person name="Varghese N."/>
            <person name="Submissions S."/>
        </authorList>
    </citation>
    <scope>NUCLEOTIDE SEQUENCE [LARGE SCALE GENOMIC DNA]</scope>
    <source>
        <strain evidence="3 4">DSM 26989</strain>
    </source>
</reference>
<dbReference type="PANTHER" id="PTHR43054">
    <property type="match status" value="1"/>
</dbReference>
<dbReference type="Gene3D" id="3.30.360.10">
    <property type="entry name" value="Dihydrodipicolinate Reductase, domain 2"/>
    <property type="match status" value="1"/>
</dbReference>
<dbReference type="InterPro" id="IPR036291">
    <property type="entry name" value="NAD(P)-bd_dom_sf"/>
</dbReference>
<comment type="caution">
    <text evidence="3">The sequence shown here is derived from an EMBL/GenBank/DDBJ whole genome shotgun (WGS) entry which is preliminary data.</text>
</comment>
<dbReference type="PANTHER" id="PTHR43054:SF1">
    <property type="entry name" value="SCYLLO-INOSITOL 2-DEHYDROGENASE (NADP(+)) IOLU"/>
    <property type="match status" value="1"/>
</dbReference>
<dbReference type="InterPro" id="IPR000683">
    <property type="entry name" value="Gfo/Idh/MocA-like_OxRdtase_N"/>
</dbReference>
<evidence type="ECO:0000259" key="2">
    <source>
        <dbReference type="Pfam" id="PF22725"/>
    </source>
</evidence>
<sequence length="322" mass="36442">MLFKAIEKMKISIVGTGMIATEVITLLKTEVKGIEITSIYSHSNEEKAEYLAKMNHIERIYTDYAQLLKEDKADFVYIALVNSVHYEFTRKALEAGRNVIVEKPFTLTVAEAEELSAMARERKLYLFEAISPLHTPNFCMVKESLKKIAPVHFVQCNFSQYSSKYERYLQGDIAPAFNPDLGGGALNDLNVYNINVVIGLFGQPTATQYFANRGHNGIDTSGVMVLSYPTMTATCTAAKDSSSPSFILIQGEKGWIHIPTPANEFGSVEIMKQGKLTSYRRNAYESRLAHEFIDFKDVWEKKDYKQMEAWLERSVEVVKVIK</sequence>
<dbReference type="Pfam" id="PF22725">
    <property type="entry name" value="GFO_IDH_MocA_C3"/>
    <property type="match status" value="1"/>
</dbReference>
<dbReference type="SUPFAM" id="SSF55347">
    <property type="entry name" value="Glyceraldehyde-3-phosphate dehydrogenase-like, C-terminal domain"/>
    <property type="match status" value="1"/>
</dbReference>
<dbReference type="Gene3D" id="3.40.50.720">
    <property type="entry name" value="NAD(P)-binding Rossmann-like Domain"/>
    <property type="match status" value="1"/>
</dbReference>
<dbReference type="InterPro" id="IPR055170">
    <property type="entry name" value="GFO_IDH_MocA-like_dom"/>
</dbReference>
<dbReference type="Pfam" id="PF01408">
    <property type="entry name" value="GFO_IDH_MocA"/>
    <property type="match status" value="1"/>
</dbReference>
<evidence type="ECO:0000259" key="1">
    <source>
        <dbReference type="Pfam" id="PF01408"/>
    </source>
</evidence>
<proteinExistence type="predicted"/>
<gene>
    <name evidence="3" type="ORF">SAMN06265364_1614</name>
</gene>
<feature type="domain" description="GFO/IDH/MocA-like oxidoreductase" evidence="2">
    <location>
        <begin position="148"/>
        <end position="256"/>
    </location>
</feature>
<dbReference type="AlphaFoldDB" id="A0AA94LMC8"/>
<keyword evidence="4" id="KW-1185">Reference proteome</keyword>
<accession>A0AA94LMC8</accession>
<organism evidence="3 4">
    <name type="scientific">Prevotella jejuni</name>
    <dbReference type="NCBI Taxonomy" id="1177574"/>
    <lineage>
        <taxon>Bacteria</taxon>
        <taxon>Pseudomonadati</taxon>
        <taxon>Bacteroidota</taxon>
        <taxon>Bacteroidia</taxon>
        <taxon>Bacteroidales</taxon>
        <taxon>Prevotellaceae</taxon>
        <taxon>Prevotella</taxon>
    </lineage>
</organism>
<evidence type="ECO:0000313" key="4">
    <source>
        <dbReference type="Proteomes" id="UP000198427"/>
    </source>
</evidence>
<evidence type="ECO:0000313" key="3">
    <source>
        <dbReference type="EMBL" id="SNS18029.1"/>
    </source>
</evidence>
<dbReference type="EMBL" id="FZNZ01000061">
    <property type="protein sequence ID" value="SNS18029.1"/>
    <property type="molecule type" value="Genomic_DNA"/>
</dbReference>
<dbReference type="Proteomes" id="UP000198427">
    <property type="component" value="Unassembled WGS sequence"/>
</dbReference>
<name>A0AA94LMC8_9BACT</name>